<dbReference type="NCBIfam" id="NF005559">
    <property type="entry name" value="PRK07231.1"/>
    <property type="match status" value="1"/>
</dbReference>
<dbReference type="GO" id="GO:0048038">
    <property type="term" value="F:quinone binding"/>
    <property type="evidence" value="ECO:0007669"/>
    <property type="project" value="TreeGrafter"/>
</dbReference>
<dbReference type="InterPro" id="IPR036291">
    <property type="entry name" value="NAD(P)-bd_dom_sf"/>
</dbReference>
<reference evidence="3" key="1">
    <citation type="submission" date="2020-06" db="EMBL/GenBank/DDBJ databases">
        <title>Legume-microbial interactions unlock mineral nutrients during tropical forest succession.</title>
        <authorList>
            <person name="Epihov D.Z."/>
        </authorList>
    </citation>
    <scope>NUCLEOTIDE SEQUENCE [LARGE SCALE GENOMIC DNA]</scope>
    <source>
        <strain evidence="3">Pan2503</strain>
    </source>
</reference>
<dbReference type="FunFam" id="3.40.50.720:FF:000084">
    <property type="entry name" value="Short-chain dehydrogenase reductase"/>
    <property type="match status" value="1"/>
</dbReference>
<dbReference type="SMART" id="SM00822">
    <property type="entry name" value="PKS_KR"/>
    <property type="match status" value="1"/>
</dbReference>
<sequence length="254" mass="26823">MTRLAGKVALITGGGTGIGRAIALAFAREGASVAIAGRRLERVKEVAAEIDKQGIRALPLVCDVTRAEEADHAFAETARKFGKVNVLVNNAGTLSVSTVDTISEEDWDRVIAVNLKGPFLMSRSALKEFRKSGGGTIVNIGSVLGLVAMKDRAAYCASKGGVTLLTKAMALDHAHENVRVNCICPSIVETELVSGLFNDSEQGRRLRQSREGTIPLGRFGKPADVAELAVYLASEESSWLTGDAIPLDGGLTAF</sequence>
<dbReference type="CDD" id="cd05233">
    <property type="entry name" value="SDR_c"/>
    <property type="match status" value="1"/>
</dbReference>
<dbReference type="PRINTS" id="PR00080">
    <property type="entry name" value="SDRFAMILY"/>
</dbReference>
<proteinExistence type="inferred from homology"/>
<dbReference type="InterPro" id="IPR057326">
    <property type="entry name" value="KR_dom"/>
</dbReference>
<comment type="similarity">
    <text evidence="1">Belongs to the short-chain dehydrogenases/reductases (SDR) family.</text>
</comment>
<dbReference type="Gene3D" id="3.40.50.720">
    <property type="entry name" value="NAD(P)-binding Rossmann-like Domain"/>
    <property type="match status" value="1"/>
</dbReference>
<dbReference type="PANTHER" id="PTHR42760">
    <property type="entry name" value="SHORT-CHAIN DEHYDROGENASES/REDUCTASES FAMILY MEMBER"/>
    <property type="match status" value="1"/>
</dbReference>
<name>A0A7V8NNK1_9BACT</name>
<dbReference type="PRINTS" id="PR00081">
    <property type="entry name" value="GDHRDH"/>
</dbReference>
<dbReference type="AlphaFoldDB" id="A0A7V8NNK1"/>
<evidence type="ECO:0000313" key="4">
    <source>
        <dbReference type="Proteomes" id="UP000567293"/>
    </source>
</evidence>
<dbReference type="InterPro" id="IPR020904">
    <property type="entry name" value="Sc_DH/Rdtase_CS"/>
</dbReference>
<evidence type="ECO:0000259" key="2">
    <source>
        <dbReference type="SMART" id="SM00822"/>
    </source>
</evidence>
<organism evidence="3 4">
    <name type="scientific">Candidatus Acidiferrum panamense</name>
    <dbReference type="NCBI Taxonomy" id="2741543"/>
    <lineage>
        <taxon>Bacteria</taxon>
        <taxon>Pseudomonadati</taxon>
        <taxon>Acidobacteriota</taxon>
        <taxon>Terriglobia</taxon>
        <taxon>Candidatus Acidiferrales</taxon>
        <taxon>Candidatus Acidiferrum</taxon>
    </lineage>
</organism>
<dbReference type="InterPro" id="IPR002347">
    <property type="entry name" value="SDR_fam"/>
</dbReference>
<dbReference type="PROSITE" id="PS00061">
    <property type="entry name" value="ADH_SHORT"/>
    <property type="match status" value="1"/>
</dbReference>
<dbReference type="EMBL" id="JACDQQ010000528">
    <property type="protein sequence ID" value="MBA0084417.1"/>
    <property type="molecule type" value="Genomic_DNA"/>
</dbReference>
<feature type="domain" description="Ketoreductase" evidence="2">
    <location>
        <begin position="7"/>
        <end position="190"/>
    </location>
</feature>
<dbReference type="GO" id="GO:0016616">
    <property type="term" value="F:oxidoreductase activity, acting on the CH-OH group of donors, NAD or NADP as acceptor"/>
    <property type="evidence" value="ECO:0007669"/>
    <property type="project" value="TreeGrafter"/>
</dbReference>
<dbReference type="Pfam" id="PF13561">
    <property type="entry name" value="adh_short_C2"/>
    <property type="match status" value="1"/>
</dbReference>
<evidence type="ECO:0000256" key="1">
    <source>
        <dbReference type="ARBA" id="ARBA00006484"/>
    </source>
</evidence>
<gene>
    <name evidence="3" type="ORF">HRJ53_05430</name>
</gene>
<dbReference type="PANTHER" id="PTHR42760:SF122">
    <property type="entry name" value="NAD(P)-BINDING PROTEIN"/>
    <property type="match status" value="1"/>
</dbReference>
<dbReference type="SUPFAM" id="SSF51735">
    <property type="entry name" value="NAD(P)-binding Rossmann-fold domains"/>
    <property type="match status" value="1"/>
</dbReference>
<keyword evidence="4" id="KW-1185">Reference proteome</keyword>
<comment type="caution">
    <text evidence="3">The sequence shown here is derived from an EMBL/GenBank/DDBJ whole genome shotgun (WGS) entry which is preliminary data.</text>
</comment>
<dbReference type="GO" id="GO:0006633">
    <property type="term" value="P:fatty acid biosynthetic process"/>
    <property type="evidence" value="ECO:0007669"/>
    <property type="project" value="TreeGrafter"/>
</dbReference>
<dbReference type="Proteomes" id="UP000567293">
    <property type="component" value="Unassembled WGS sequence"/>
</dbReference>
<evidence type="ECO:0000313" key="3">
    <source>
        <dbReference type="EMBL" id="MBA0084417.1"/>
    </source>
</evidence>
<protein>
    <submittedName>
        <fullName evidence="3">SDR family oxidoreductase</fullName>
    </submittedName>
</protein>
<accession>A0A7V8NNK1</accession>